<name>E2ZBM7_9FIRM</name>
<sequence>MTAFLYELPHHKLLMKGCYIMKISLKKGLTLALIVATAAFITGCGGNNSAGGDNKEIKIGVTAGPHAEVMDEVAKEAAKQGITVKVVEFNDYVQPNTALAQKDLDMNSFQHQPYLDNVVKKQGLDLKSIGKTIILPMGVFSHKYKSLDQVADGSTVAIPNDPTNGARALLLLQQAKLITLKDGKTVDATVADIVSNPKNLKITELDAAQIARSLDDMDLACVNTNYAIPAGLNPQKDALVVEDKSSPYANVIAVRADDVNNETYKKLVEIYQSEPIRKFIEEHFQGSILPAF</sequence>
<comment type="subcellular location">
    <subcellularLocation>
        <location evidence="1">Membrane</location>
        <topology evidence="1">Lipid-anchor</topology>
    </subcellularLocation>
</comment>
<organism evidence="8 9">
    <name type="scientific">Megasphaera micronuciformis F0359</name>
    <dbReference type="NCBI Taxonomy" id="706434"/>
    <lineage>
        <taxon>Bacteria</taxon>
        <taxon>Bacillati</taxon>
        <taxon>Bacillota</taxon>
        <taxon>Negativicutes</taxon>
        <taxon>Veillonellales</taxon>
        <taxon>Veillonellaceae</taxon>
        <taxon>Megasphaera</taxon>
    </lineage>
</organism>
<proteinExistence type="inferred from homology"/>
<comment type="similarity">
    <text evidence="6">Belongs to the nlpA lipoprotein family.</text>
</comment>
<dbReference type="CDD" id="cd13598">
    <property type="entry name" value="PBP2_lipoprotein_IlpA_like"/>
    <property type="match status" value="1"/>
</dbReference>
<keyword evidence="4" id="KW-0564">Palmitate</keyword>
<dbReference type="PIRSF" id="PIRSF002854">
    <property type="entry name" value="MetQ"/>
    <property type="match status" value="1"/>
</dbReference>
<keyword evidence="5 6" id="KW-0449">Lipoprotein</keyword>
<dbReference type="PANTHER" id="PTHR30429">
    <property type="entry name" value="D-METHIONINE-BINDING LIPOPROTEIN METQ"/>
    <property type="match status" value="1"/>
</dbReference>
<dbReference type="InterPro" id="IPR004872">
    <property type="entry name" value="Lipoprotein_NlpA"/>
</dbReference>
<dbReference type="STRING" id="706434.HMPREF9429_00858"/>
<dbReference type="AlphaFoldDB" id="E2ZBM7"/>
<dbReference type="SUPFAM" id="SSF53850">
    <property type="entry name" value="Periplasmic binding protein-like II"/>
    <property type="match status" value="1"/>
</dbReference>
<dbReference type="Gene3D" id="3.40.190.10">
    <property type="entry name" value="Periplasmic binding protein-like II"/>
    <property type="match status" value="2"/>
</dbReference>
<keyword evidence="9" id="KW-1185">Reference proteome</keyword>
<dbReference type="eggNOG" id="COG1464">
    <property type="taxonomic scope" value="Bacteria"/>
</dbReference>
<dbReference type="PANTHER" id="PTHR30429:SF1">
    <property type="entry name" value="D-METHIONINE-BINDING LIPOPROTEIN METQ-RELATED"/>
    <property type="match status" value="1"/>
</dbReference>
<evidence type="ECO:0000256" key="1">
    <source>
        <dbReference type="ARBA" id="ARBA00004635"/>
    </source>
</evidence>
<protein>
    <recommendedName>
        <fullName evidence="6">Lipoprotein</fullName>
    </recommendedName>
</protein>
<evidence type="ECO:0000256" key="4">
    <source>
        <dbReference type="ARBA" id="ARBA00023139"/>
    </source>
</evidence>
<accession>E2ZBM7</accession>
<evidence type="ECO:0000313" key="9">
    <source>
        <dbReference type="Proteomes" id="UP000003195"/>
    </source>
</evidence>
<evidence type="ECO:0000256" key="2">
    <source>
        <dbReference type="ARBA" id="ARBA00022729"/>
    </source>
</evidence>
<evidence type="ECO:0000256" key="5">
    <source>
        <dbReference type="ARBA" id="ARBA00023288"/>
    </source>
</evidence>
<gene>
    <name evidence="8" type="ORF">HMPREF9429_00858</name>
</gene>
<dbReference type="GO" id="GO:0016020">
    <property type="term" value="C:membrane"/>
    <property type="evidence" value="ECO:0007669"/>
    <property type="project" value="UniProtKB-SubCell"/>
</dbReference>
<evidence type="ECO:0000256" key="3">
    <source>
        <dbReference type="ARBA" id="ARBA00023136"/>
    </source>
</evidence>
<dbReference type="EMBL" id="AECS01000036">
    <property type="protein sequence ID" value="EFQ04255.1"/>
    <property type="molecule type" value="Genomic_DNA"/>
</dbReference>
<dbReference type="Pfam" id="PF03180">
    <property type="entry name" value="Lipoprotein_9"/>
    <property type="match status" value="1"/>
</dbReference>
<evidence type="ECO:0000256" key="7">
    <source>
        <dbReference type="PIRSR" id="PIRSR002854-1"/>
    </source>
</evidence>
<keyword evidence="2" id="KW-0732">Signal</keyword>
<dbReference type="HOGENOM" id="CLU_067080_0_0_9"/>
<feature type="lipid moiety-binding region" description="S-diacylglycerol cysteine" evidence="7">
    <location>
        <position position="44"/>
    </location>
</feature>
<comment type="caution">
    <text evidence="8">The sequence shown here is derived from an EMBL/GenBank/DDBJ whole genome shotgun (WGS) entry which is preliminary data.</text>
</comment>
<evidence type="ECO:0000313" key="8">
    <source>
        <dbReference type="EMBL" id="EFQ04255.1"/>
    </source>
</evidence>
<reference evidence="8 9" key="1">
    <citation type="submission" date="2010-08" db="EMBL/GenBank/DDBJ databases">
        <authorList>
            <person name="Weinstock G."/>
            <person name="Sodergren E."/>
            <person name="Clifton S."/>
            <person name="Fulton L."/>
            <person name="Fulton B."/>
            <person name="Courtney L."/>
            <person name="Fronick C."/>
            <person name="Harrison M."/>
            <person name="Strong C."/>
            <person name="Farmer C."/>
            <person name="Delahaunty K."/>
            <person name="Markovic C."/>
            <person name="Hall O."/>
            <person name="Minx P."/>
            <person name="Tomlinson C."/>
            <person name="Mitreva M."/>
            <person name="Hou S."/>
            <person name="Chen J."/>
            <person name="Wollam A."/>
            <person name="Pepin K.H."/>
            <person name="Johnson M."/>
            <person name="Bhonagiri V."/>
            <person name="Zhang X."/>
            <person name="Suruliraj S."/>
            <person name="Warren W."/>
            <person name="Chinwalla A."/>
            <person name="Mardis E.R."/>
            <person name="Wilson R.K."/>
        </authorList>
    </citation>
    <scope>NUCLEOTIDE SEQUENCE [LARGE SCALE GENOMIC DNA]</scope>
    <source>
        <strain evidence="8 9">F0359</strain>
    </source>
</reference>
<evidence type="ECO:0000256" key="6">
    <source>
        <dbReference type="PIRNR" id="PIRNR002854"/>
    </source>
</evidence>
<keyword evidence="3" id="KW-0472">Membrane</keyword>
<dbReference type="Proteomes" id="UP000003195">
    <property type="component" value="Unassembled WGS sequence"/>
</dbReference>
<dbReference type="NCBIfam" id="TIGR00363">
    <property type="entry name" value="MetQ/NlpA family lipoprotein"/>
    <property type="match status" value="1"/>
</dbReference>